<dbReference type="Gene3D" id="2.130.10.10">
    <property type="entry name" value="YVTN repeat-like/Quinoprotein amine dehydrogenase"/>
    <property type="match status" value="2"/>
</dbReference>
<organism evidence="8 9">
    <name type="scientific">Pycnoporus cinnabarinus</name>
    <name type="common">Cinnabar-red polypore</name>
    <name type="synonym">Trametes cinnabarina</name>
    <dbReference type="NCBI Taxonomy" id="5643"/>
    <lineage>
        <taxon>Eukaryota</taxon>
        <taxon>Fungi</taxon>
        <taxon>Dikarya</taxon>
        <taxon>Basidiomycota</taxon>
        <taxon>Agaricomycotina</taxon>
        <taxon>Agaricomycetes</taxon>
        <taxon>Polyporales</taxon>
        <taxon>Polyporaceae</taxon>
        <taxon>Trametes</taxon>
    </lineage>
</organism>
<evidence type="ECO:0000256" key="6">
    <source>
        <dbReference type="PROSITE-ProRule" id="PRU00221"/>
    </source>
</evidence>
<accession>A0A060SQU4</accession>
<dbReference type="SMART" id="SM00320">
    <property type="entry name" value="WD40"/>
    <property type="match status" value="6"/>
</dbReference>
<dbReference type="PANTHER" id="PTHR44019">
    <property type="entry name" value="WD REPEAT-CONTAINING PROTEIN 55"/>
    <property type="match status" value="1"/>
</dbReference>
<dbReference type="Pfam" id="PF24796">
    <property type="entry name" value="WDR55"/>
    <property type="match status" value="1"/>
</dbReference>
<keyword evidence="3" id="KW-0677">Repeat</keyword>
<evidence type="ECO:0000256" key="7">
    <source>
        <dbReference type="SAM" id="MobiDB-lite"/>
    </source>
</evidence>
<dbReference type="InterPro" id="IPR036322">
    <property type="entry name" value="WD40_repeat_dom_sf"/>
</dbReference>
<feature type="compositionally biased region" description="Acidic residues" evidence="7">
    <location>
        <begin position="358"/>
        <end position="376"/>
    </location>
</feature>
<dbReference type="InterPro" id="IPR001680">
    <property type="entry name" value="WD40_rpt"/>
</dbReference>
<comment type="similarity">
    <text evidence="1">Belongs to the WD repeat WDR55 family.</text>
</comment>
<dbReference type="AlphaFoldDB" id="A0A060SQU4"/>
<dbReference type="PANTHER" id="PTHR44019:SF20">
    <property type="entry name" value="WD REPEAT-CONTAINING PROTEIN 55"/>
    <property type="match status" value="1"/>
</dbReference>
<dbReference type="PROSITE" id="PS50082">
    <property type="entry name" value="WD_REPEATS_2"/>
    <property type="match status" value="1"/>
</dbReference>
<dbReference type="SUPFAM" id="SSF50978">
    <property type="entry name" value="WD40 repeat-like"/>
    <property type="match status" value="1"/>
</dbReference>
<reference evidence="8" key="1">
    <citation type="submission" date="2014-01" db="EMBL/GenBank/DDBJ databases">
        <title>The genome of the white-rot fungus Pycnoporus cinnabarinus: a basidiomycete model with a versatile arsenal for lignocellulosic biomass breakdown.</title>
        <authorList>
            <person name="Levasseur A."/>
            <person name="Lomascolo A."/>
            <person name="Ruiz-Duenas F.J."/>
            <person name="Uzan E."/>
            <person name="Piumi F."/>
            <person name="Kues U."/>
            <person name="Ram A.F.J."/>
            <person name="Murat C."/>
            <person name="Haon M."/>
            <person name="Benoit I."/>
            <person name="Arfi Y."/>
            <person name="Chevret D."/>
            <person name="Drula E."/>
            <person name="Kwon M.J."/>
            <person name="Gouret P."/>
            <person name="Lesage-Meessen L."/>
            <person name="Lombard V."/>
            <person name="Mariette J."/>
            <person name="Noirot C."/>
            <person name="Park J."/>
            <person name="Patyshakuliyeva A."/>
            <person name="Wieneger R.A.B."/>
            <person name="Wosten H.A.B."/>
            <person name="Martin F."/>
            <person name="Coutinho P.M."/>
            <person name="de Vries R."/>
            <person name="Martinez A.T."/>
            <person name="Klopp C."/>
            <person name="Pontarotti P."/>
            <person name="Henrissat B."/>
            <person name="Record E."/>
        </authorList>
    </citation>
    <scope>NUCLEOTIDE SEQUENCE [LARGE SCALE GENOMIC DNA]</scope>
    <source>
        <strain evidence="8">BRFM137</strain>
    </source>
</reference>
<feature type="region of interest" description="Disordered" evidence="7">
    <location>
        <begin position="310"/>
        <end position="413"/>
    </location>
</feature>
<dbReference type="OMA" id="QAIHPTE"/>
<evidence type="ECO:0000256" key="2">
    <source>
        <dbReference type="ARBA" id="ARBA00022574"/>
    </source>
</evidence>
<protein>
    <recommendedName>
        <fullName evidence="4">WD repeat-containing protein JIP5</fullName>
    </recommendedName>
    <alternativeName>
        <fullName evidence="5">WD repeat-containing protein jip5</fullName>
    </alternativeName>
</protein>
<name>A0A060SQU4_PYCCI</name>
<dbReference type="InterPro" id="IPR050505">
    <property type="entry name" value="WDR55/POC1"/>
</dbReference>
<dbReference type="EMBL" id="CCBP010000190">
    <property type="protein sequence ID" value="CDO74604.1"/>
    <property type="molecule type" value="Genomic_DNA"/>
</dbReference>
<dbReference type="OrthoDB" id="2288928at2759"/>
<comment type="caution">
    <text evidence="8">The sequence shown here is derived from an EMBL/GenBank/DDBJ whole genome shotgun (WGS) entry which is preliminary data.</text>
</comment>
<dbReference type="STRING" id="5643.A0A060SQU4"/>
<evidence type="ECO:0000256" key="1">
    <source>
        <dbReference type="ARBA" id="ARBA00007625"/>
    </source>
</evidence>
<dbReference type="InterPro" id="IPR015943">
    <property type="entry name" value="WD40/YVTN_repeat-like_dom_sf"/>
</dbReference>
<feature type="compositionally biased region" description="Acidic residues" evidence="7">
    <location>
        <begin position="333"/>
        <end position="343"/>
    </location>
</feature>
<feature type="repeat" description="WD" evidence="6">
    <location>
        <begin position="107"/>
        <end position="131"/>
    </location>
</feature>
<evidence type="ECO:0000256" key="3">
    <source>
        <dbReference type="ARBA" id="ARBA00022737"/>
    </source>
</evidence>
<keyword evidence="2 6" id="KW-0853">WD repeat</keyword>
<evidence type="ECO:0000313" key="8">
    <source>
        <dbReference type="EMBL" id="CDO74604.1"/>
    </source>
</evidence>
<sequence length="413" mass="45072">MPDIPVGAQIFDLAFHPDRPVVFTGLLTGHVKAFRYDDQGNHEAKFSVRPSKKSCRTLAMSADGRHLWAAGKAKAIHTLDVGSGEVVETRAGAHDAPINRMKRLTANLLASGDDDGVIKLWDPRKPDAVRKYTQHFDFISDFLWLEDKKQLVATSGDGTLSVMDVRSKKFEPIAQSEDQEDELLSILAIKGGQKIVVGTQLGILSIFNRKSGWGDCVDRIPGHPQSIDALCSIPSHYPNAHSTILTGSSDGLLRAVQLLPTKLLGVVADHGEFPIERIAVDMNGEGRWVGSAGHEEVLKLTDLKEVFEDDENDKDAEGDSDAAGTEGALNDGSNDEDELEDKEGESSSGALAAKAESSDEDEVEGDPREDSDEEGGEDRRKRKRKPEKDPLNVTKRKKGRNELVAEPSFFADL</sequence>
<dbReference type="HOGENOM" id="CLU_035848_2_1_1"/>
<evidence type="ECO:0000313" key="9">
    <source>
        <dbReference type="Proteomes" id="UP000029665"/>
    </source>
</evidence>
<dbReference type="Proteomes" id="UP000029665">
    <property type="component" value="Unassembled WGS sequence"/>
</dbReference>
<keyword evidence="9" id="KW-1185">Reference proteome</keyword>
<gene>
    <name evidence="8" type="ORF">BN946_scf184586.g9</name>
</gene>
<proteinExistence type="inferred from homology"/>
<evidence type="ECO:0000256" key="4">
    <source>
        <dbReference type="ARBA" id="ARBA00039238"/>
    </source>
</evidence>
<feature type="compositionally biased region" description="Acidic residues" evidence="7">
    <location>
        <begin position="310"/>
        <end position="320"/>
    </location>
</feature>
<evidence type="ECO:0000256" key="5">
    <source>
        <dbReference type="ARBA" id="ARBA00039514"/>
    </source>
</evidence>